<dbReference type="Pfam" id="PF01809">
    <property type="entry name" value="YidD"/>
    <property type="match status" value="1"/>
</dbReference>
<comment type="subcellular location">
    <subcellularLocation>
        <location evidence="1">Cell membrane</location>
        <topology evidence="1">Peripheral membrane protein</topology>
        <orientation evidence="1">Cytoplasmic side</orientation>
    </subcellularLocation>
</comment>
<comment type="similarity">
    <text evidence="1">Belongs to the UPF0161 family.</text>
</comment>
<comment type="caution">
    <text evidence="2">The sequence shown here is derived from an EMBL/GenBank/DDBJ whole genome shotgun (WGS) entry which is preliminary data.</text>
</comment>
<dbReference type="SMART" id="SM01234">
    <property type="entry name" value="Haemolytic"/>
    <property type="match status" value="1"/>
</dbReference>
<dbReference type="AlphaFoldDB" id="A0A399JAT4"/>
<sequence>MSHHHPHEPADGSVPVADVIAQLGPAPLVPADQVPPTPWWRHVVDLPRNLIIGFLKLYRLIVSPLYGQVCGYFPSCSAYGLEAVTVHGALKGSWLTARRILRCNPWAKGGIDPVPPGRRIWSQDAPPKIIVLNHPPLDEAHPAAAAARGA</sequence>
<keyword evidence="1" id="KW-1003">Cell membrane</keyword>
<protein>
    <recommendedName>
        <fullName evidence="1">Putative membrane protein insertion efficiency factor</fullName>
    </recommendedName>
</protein>
<name>A0A399JAT4_9MICC</name>
<dbReference type="Proteomes" id="UP000265419">
    <property type="component" value="Unassembled WGS sequence"/>
</dbReference>
<dbReference type="PANTHER" id="PTHR33383">
    <property type="entry name" value="MEMBRANE PROTEIN INSERTION EFFICIENCY FACTOR-RELATED"/>
    <property type="match status" value="1"/>
</dbReference>
<evidence type="ECO:0000256" key="1">
    <source>
        <dbReference type="HAMAP-Rule" id="MF_00386"/>
    </source>
</evidence>
<comment type="function">
    <text evidence="1">Could be involved in insertion of integral membrane proteins into the membrane.</text>
</comment>
<organism evidence="2 3">
    <name type="scientific">Galactobacter valiniphilus</name>
    <dbReference type="NCBI Taxonomy" id="2676122"/>
    <lineage>
        <taxon>Bacteria</taxon>
        <taxon>Bacillati</taxon>
        <taxon>Actinomycetota</taxon>
        <taxon>Actinomycetes</taxon>
        <taxon>Micrococcales</taxon>
        <taxon>Micrococcaceae</taxon>
        <taxon>Galactobacter</taxon>
    </lineage>
</organism>
<dbReference type="NCBIfam" id="TIGR00278">
    <property type="entry name" value="membrane protein insertion efficiency factor YidD"/>
    <property type="match status" value="1"/>
</dbReference>
<keyword evidence="3" id="KW-1185">Reference proteome</keyword>
<dbReference type="RefSeq" id="WP_119424636.1">
    <property type="nucleotide sequence ID" value="NZ_QQXK01000013.1"/>
</dbReference>
<reference evidence="2 3" key="1">
    <citation type="submission" date="2018-07" db="EMBL/GenBank/DDBJ databases">
        <title>Arthrobacter sp. nov., isolated from raw cow's milk with high bacterial count.</title>
        <authorList>
            <person name="Hahne J."/>
            <person name="Isele D."/>
            <person name="Lipski A."/>
        </authorList>
    </citation>
    <scope>NUCLEOTIDE SEQUENCE [LARGE SCALE GENOMIC DNA]</scope>
    <source>
        <strain evidence="2 3">JZ R-35</strain>
    </source>
</reference>
<dbReference type="InterPro" id="IPR002696">
    <property type="entry name" value="Membr_insert_effic_factor_YidD"/>
</dbReference>
<dbReference type="EMBL" id="QQXK01000013">
    <property type="protein sequence ID" value="RII42344.1"/>
    <property type="molecule type" value="Genomic_DNA"/>
</dbReference>
<evidence type="ECO:0000313" key="2">
    <source>
        <dbReference type="EMBL" id="RII42344.1"/>
    </source>
</evidence>
<keyword evidence="1" id="KW-0472">Membrane</keyword>
<proteinExistence type="inferred from homology"/>
<accession>A0A399JAT4</accession>
<dbReference type="HAMAP" id="MF_00386">
    <property type="entry name" value="UPF0161_YidD"/>
    <property type="match status" value="1"/>
</dbReference>
<evidence type="ECO:0000313" key="3">
    <source>
        <dbReference type="Proteomes" id="UP000265419"/>
    </source>
</evidence>
<dbReference type="GO" id="GO:0005886">
    <property type="term" value="C:plasma membrane"/>
    <property type="evidence" value="ECO:0007669"/>
    <property type="project" value="UniProtKB-SubCell"/>
</dbReference>
<dbReference type="PANTHER" id="PTHR33383:SF1">
    <property type="entry name" value="MEMBRANE PROTEIN INSERTION EFFICIENCY FACTOR-RELATED"/>
    <property type="match status" value="1"/>
</dbReference>
<gene>
    <name evidence="2" type="ORF">DWB68_08115</name>
</gene>